<feature type="binding site" evidence="12">
    <location>
        <position position="111"/>
    </location>
    <ligand>
        <name>[4Fe-4S] cluster</name>
        <dbReference type="ChEBI" id="CHEBI:49883"/>
        <note>4Fe-4S-S-AdoMet</note>
    </ligand>
</feature>
<dbReference type="NCBIfam" id="TIGR00048">
    <property type="entry name" value="rRNA_mod_RlmN"/>
    <property type="match status" value="1"/>
</dbReference>
<evidence type="ECO:0000256" key="7">
    <source>
        <dbReference type="ARBA" id="ARBA00022691"/>
    </source>
</evidence>
<dbReference type="SUPFAM" id="SSF102114">
    <property type="entry name" value="Radical SAM enzymes"/>
    <property type="match status" value="1"/>
</dbReference>
<keyword evidence="11 12" id="KW-0411">Iron-sulfur</keyword>
<feature type="binding site" evidence="12">
    <location>
        <begin position="158"/>
        <end position="159"/>
    </location>
    <ligand>
        <name>S-adenosyl-L-methionine</name>
        <dbReference type="ChEBI" id="CHEBI:59789"/>
    </ligand>
</feature>
<dbReference type="EMBL" id="DTHJ01000125">
    <property type="protein sequence ID" value="HHS63125.1"/>
    <property type="molecule type" value="Genomic_DNA"/>
</dbReference>
<name>A0A7C6EK68_UNCW3</name>
<keyword evidence="8 12" id="KW-0819">tRNA processing</keyword>
<comment type="similarity">
    <text evidence="12">Belongs to the radical SAM superfamily. RlmN family.</text>
</comment>
<evidence type="ECO:0000256" key="9">
    <source>
        <dbReference type="ARBA" id="ARBA00022723"/>
    </source>
</evidence>
<comment type="function">
    <text evidence="12">Specifically methylates position 2 of adenine 2503 in 23S rRNA and position 2 of adenine 37 in tRNAs.</text>
</comment>
<reference evidence="14" key="1">
    <citation type="journal article" date="2020" name="mSystems">
        <title>Genome- and Community-Level Interaction Insights into Carbon Utilization and Element Cycling Functions of Hydrothermarchaeota in Hydrothermal Sediment.</title>
        <authorList>
            <person name="Zhou Z."/>
            <person name="Liu Y."/>
            <person name="Xu W."/>
            <person name="Pan J."/>
            <person name="Luo Z.H."/>
            <person name="Li M."/>
        </authorList>
    </citation>
    <scope>NUCLEOTIDE SEQUENCE [LARGE SCALE GENOMIC DNA]</scope>
    <source>
        <strain evidence="14">SpSt-783</strain>
    </source>
</reference>
<evidence type="ECO:0000256" key="6">
    <source>
        <dbReference type="ARBA" id="ARBA00022679"/>
    </source>
</evidence>
<protein>
    <recommendedName>
        <fullName evidence="12">Probable dual-specificity RNA methyltransferase RlmN</fullName>
        <ecNumber evidence="12">2.1.1.192</ecNumber>
    </recommendedName>
    <alternativeName>
        <fullName evidence="12">23S rRNA (adenine(2503)-C(2))-methyltransferase</fullName>
    </alternativeName>
    <alternativeName>
        <fullName evidence="12">23S rRNA m2A2503 methyltransferase</fullName>
    </alternativeName>
    <alternativeName>
        <fullName evidence="12">Ribosomal RNA large subunit methyltransferase N</fullName>
    </alternativeName>
    <alternativeName>
        <fullName evidence="12">tRNA (adenine(37)-C(2))-methyltransferase</fullName>
    </alternativeName>
    <alternativeName>
        <fullName evidence="12">tRNA m2A37 methyltransferase</fullName>
    </alternativeName>
</protein>
<dbReference type="Gene3D" id="1.10.150.530">
    <property type="match status" value="1"/>
</dbReference>
<evidence type="ECO:0000256" key="3">
    <source>
        <dbReference type="ARBA" id="ARBA00022490"/>
    </source>
</evidence>
<dbReference type="GO" id="GO:0005737">
    <property type="term" value="C:cytoplasm"/>
    <property type="evidence" value="ECO:0007669"/>
    <property type="project" value="UniProtKB-SubCell"/>
</dbReference>
<dbReference type="PANTHER" id="PTHR30544">
    <property type="entry name" value="23S RRNA METHYLTRANSFERASE"/>
    <property type="match status" value="1"/>
</dbReference>
<evidence type="ECO:0000256" key="2">
    <source>
        <dbReference type="ARBA" id="ARBA00022485"/>
    </source>
</evidence>
<dbReference type="GO" id="GO:0002935">
    <property type="term" value="F:tRNA (adenine(37)-C2)-methyltransferase activity"/>
    <property type="evidence" value="ECO:0007669"/>
    <property type="project" value="UniProtKB-UniRule"/>
</dbReference>
<dbReference type="InterPro" id="IPR040072">
    <property type="entry name" value="Methyltransferase_A"/>
</dbReference>
<dbReference type="GO" id="GO:0030488">
    <property type="term" value="P:tRNA methylation"/>
    <property type="evidence" value="ECO:0007669"/>
    <property type="project" value="UniProtKB-UniRule"/>
</dbReference>
<dbReference type="Gene3D" id="3.20.20.70">
    <property type="entry name" value="Aldolase class I"/>
    <property type="match status" value="1"/>
</dbReference>
<feature type="binding site" evidence="12">
    <location>
        <begin position="213"/>
        <end position="215"/>
    </location>
    <ligand>
        <name>S-adenosyl-L-methionine</name>
        <dbReference type="ChEBI" id="CHEBI:59789"/>
    </ligand>
</feature>
<dbReference type="PIRSF" id="PIRSF006004">
    <property type="entry name" value="CHP00048"/>
    <property type="match status" value="1"/>
</dbReference>
<keyword evidence="12" id="KW-1015">Disulfide bond</keyword>
<dbReference type="EC" id="2.1.1.192" evidence="12"/>
<feature type="domain" description="Radical SAM core" evidence="13">
    <location>
        <begin position="97"/>
        <end position="326"/>
    </location>
</feature>
<dbReference type="AlphaFoldDB" id="A0A7C6EK68"/>
<dbReference type="GO" id="GO:0070475">
    <property type="term" value="P:rRNA base methylation"/>
    <property type="evidence" value="ECO:0007669"/>
    <property type="project" value="UniProtKB-UniRule"/>
</dbReference>
<evidence type="ECO:0000259" key="13">
    <source>
        <dbReference type="PROSITE" id="PS51918"/>
    </source>
</evidence>
<dbReference type="GO" id="GO:0070040">
    <property type="term" value="F:rRNA (adenine(2503)-C2-)-methyltransferase activity"/>
    <property type="evidence" value="ECO:0007669"/>
    <property type="project" value="UniProtKB-UniRule"/>
</dbReference>
<accession>A0A7C6EK68</accession>
<evidence type="ECO:0000256" key="10">
    <source>
        <dbReference type="ARBA" id="ARBA00023004"/>
    </source>
</evidence>
<keyword evidence="4 12" id="KW-0698">rRNA processing</keyword>
<dbReference type="GO" id="GO:0051539">
    <property type="term" value="F:4 iron, 4 sulfur cluster binding"/>
    <property type="evidence" value="ECO:0007669"/>
    <property type="project" value="UniProtKB-UniRule"/>
</dbReference>
<dbReference type="InterPro" id="IPR058240">
    <property type="entry name" value="rSAM_sf"/>
</dbReference>
<keyword evidence="9 12" id="KW-0479">Metal-binding</keyword>
<feature type="binding site" evidence="12">
    <location>
        <position position="118"/>
    </location>
    <ligand>
        <name>[4Fe-4S] cluster</name>
        <dbReference type="ChEBI" id="CHEBI:49883"/>
        <note>4Fe-4S-S-AdoMet</note>
    </ligand>
</feature>
<keyword evidence="2 12" id="KW-0004">4Fe-4S</keyword>
<comment type="miscellaneous">
    <text evidence="12">Reaction proceeds by a ping-pong mechanism involving intermediate methylation of a conserved cysteine residue.</text>
</comment>
<dbReference type="InterPro" id="IPR004383">
    <property type="entry name" value="rRNA_lsu_MTrfase_RlmN/Cfr"/>
</dbReference>
<dbReference type="SFLD" id="SFLDS00029">
    <property type="entry name" value="Radical_SAM"/>
    <property type="match status" value="1"/>
</dbReference>
<feature type="binding site" evidence="12">
    <location>
        <position position="115"/>
    </location>
    <ligand>
        <name>[4Fe-4S] cluster</name>
        <dbReference type="ChEBI" id="CHEBI:49883"/>
        <note>4Fe-4S-S-AdoMet</note>
    </ligand>
</feature>
<dbReference type="FunFam" id="3.20.20.70:FF:000014">
    <property type="entry name" value="Probable dual-specificity RNA methyltransferase RlmN"/>
    <property type="match status" value="1"/>
</dbReference>
<comment type="catalytic activity">
    <reaction evidence="12">
        <text>adenosine(2503) in 23S rRNA + 2 reduced [2Fe-2S]-[ferredoxin] + 2 S-adenosyl-L-methionine = 2-methyladenosine(2503) in 23S rRNA + 5'-deoxyadenosine + L-methionine + 2 oxidized [2Fe-2S]-[ferredoxin] + S-adenosyl-L-homocysteine</text>
        <dbReference type="Rhea" id="RHEA:42916"/>
        <dbReference type="Rhea" id="RHEA-COMP:10000"/>
        <dbReference type="Rhea" id="RHEA-COMP:10001"/>
        <dbReference type="Rhea" id="RHEA-COMP:10152"/>
        <dbReference type="Rhea" id="RHEA-COMP:10282"/>
        <dbReference type="ChEBI" id="CHEBI:17319"/>
        <dbReference type="ChEBI" id="CHEBI:33737"/>
        <dbReference type="ChEBI" id="CHEBI:33738"/>
        <dbReference type="ChEBI" id="CHEBI:57844"/>
        <dbReference type="ChEBI" id="CHEBI:57856"/>
        <dbReference type="ChEBI" id="CHEBI:59789"/>
        <dbReference type="ChEBI" id="CHEBI:74411"/>
        <dbReference type="ChEBI" id="CHEBI:74497"/>
        <dbReference type="EC" id="2.1.1.192"/>
    </reaction>
</comment>
<feature type="active site" description="Proton acceptor" evidence="12">
    <location>
        <position position="91"/>
    </location>
</feature>
<dbReference type="GO" id="GO:0019843">
    <property type="term" value="F:rRNA binding"/>
    <property type="evidence" value="ECO:0007669"/>
    <property type="project" value="UniProtKB-UniRule"/>
</dbReference>
<evidence type="ECO:0000256" key="11">
    <source>
        <dbReference type="ARBA" id="ARBA00023014"/>
    </source>
</evidence>
<feature type="binding site" evidence="12">
    <location>
        <position position="190"/>
    </location>
    <ligand>
        <name>S-adenosyl-L-methionine</name>
        <dbReference type="ChEBI" id="CHEBI:59789"/>
    </ligand>
</feature>
<dbReference type="InterPro" id="IPR027492">
    <property type="entry name" value="RNA_MTrfase_RlmN"/>
</dbReference>
<dbReference type="SFLD" id="SFLDG01062">
    <property type="entry name" value="methyltransferase_(Class_A)"/>
    <property type="match status" value="1"/>
</dbReference>
<evidence type="ECO:0000256" key="1">
    <source>
        <dbReference type="ARBA" id="ARBA00004496"/>
    </source>
</evidence>
<feature type="binding site" evidence="12">
    <location>
        <position position="288"/>
    </location>
    <ligand>
        <name>S-adenosyl-L-methionine</name>
        <dbReference type="ChEBI" id="CHEBI:59789"/>
    </ligand>
</feature>
<comment type="catalytic activity">
    <reaction evidence="12">
        <text>adenosine(37) in tRNA + 2 reduced [2Fe-2S]-[ferredoxin] + 2 S-adenosyl-L-methionine = 2-methyladenosine(37) in tRNA + 5'-deoxyadenosine + L-methionine + 2 oxidized [2Fe-2S]-[ferredoxin] + S-adenosyl-L-homocysteine</text>
        <dbReference type="Rhea" id="RHEA:43332"/>
        <dbReference type="Rhea" id="RHEA-COMP:10000"/>
        <dbReference type="Rhea" id="RHEA-COMP:10001"/>
        <dbReference type="Rhea" id="RHEA-COMP:10162"/>
        <dbReference type="Rhea" id="RHEA-COMP:10485"/>
        <dbReference type="ChEBI" id="CHEBI:17319"/>
        <dbReference type="ChEBI" id="CHEBI:33737"/>
        <dbReference type="ChEBI" id="CHEBI:33738"/>
        <dbReference type="ChEBI" id="CHEBI:57844"/>
        <dbReference type="ChEBI" id="CHEBI:57856"/>
        <dbReference type="ChEBI" id="CHEBI:59789"/>
        <dbReference type="ChEBI" id="CHEBI:74411"/>
        <dbReference type="ChEBI" id="CHEBI:74497"/>
        <dbReference type="EC" id="2.1.1.192"/>
    </reaction>
</comment>
<dbReference type="InterPro" id="IPR007197">
    <property type="entry name" value="rSAM"/>
</dbReference>
<dbReference type="PROSITE" id="PS51918">
    <property type="entry name" value="RADICAL_SAM"/>
    <property type="match status" value="1"/>
</dbReference>
<keyword evidence="5 12" id="KW-0489">Methyltransferase</keyword>
<dbReference type="Pfam" id="PF21016">
    <property type="entry name" value="RlmN_N"/>
    <property type="match status" value="1"/>
</dbReference>
<keyword evidence="7 12" id="KW-0949">S-adenosyl-L-methionine</keyword>
<dbReference type="CDD" id="cd01335">
    <property type="entry name" value="Radical_SAM"/>
    <property type="match status" value="1"/>
</dbReference>
<evidence type="ECO:0000313" key="14">
    <source>
        <dbReference type="EMBL" id="HHS63125.1"/>
    </source>
</evidence>
<dbReference type="InterPro" id="IPR013785">
    <property type="entry name" value="Aldolase_TIM"/>
</dbReference>
<comment type="subcellular location">
    <subcellularLocation>
        <location evidence="1 12">Cytoplasm</location>
    </subcellularLocation>
</comment>
<dbReference type="GO" id="GO:0000049">
    <property type="term" value="F:tRNA binding"/>
    <property type="evidence" value="ECO:0007669"/>
    <property type="project" value="UniProtKB-UniRule"/>
</dbReference>
<dbReference type="HAMAP" id="MF_01849">
    <property type="entry name" value="RNA_methyltr_RlmN"/>
    <property type="match status" value="1"/>
</dbReference>
<keyword evidence="6 12" id="KW-0808">Transferase</keyword>
<comment type="cofactor">
    <cofactor evidence="12">
        <name>[4Fe-4S] cluster</name>
        <dbReference type="ChEBI" id="CHEBI:49883"/>
    </cofactor>
    <text evidence="12">Binds 1 [4Fe-4S] cluster. The cluster is coordinated with 3 cysteines and an exchangeable S-adenosyl-L-methionine.</text>
</comment>
<dbReference type="Pfam" id="PF04055">
    <property type="entry name" value="Radical_SAM"/>
    <property type="match status" value="1"/>
</dbReference>
<dbReference type="SFLD" id="SFLDF00275">
    <property type="entry name" value="adenosine_C2_methyltransferase"/>
    <property type="match status" value="1"/>
</dbReference>
<evidence type="ECO:0000256" key="8">
    <source>
        <dbReference type="ARBA" id="ARBA00022694"/>
    </source>
</evidence>
<dbReference type="PANTHER" id="PTHR30544:SF5">
    <property type="entry name" value="RADICAL SAM CORE DOMAIN-CONTAINING PROTEIN"/>
    <property type="match status" value="1"/>
</dbReference>
<evidence type="ECO:0000256" key="12">
    <source>
        <dbReference type="HAMAP-Rule" id="MF_01849"/>
    </source>
</evidence>
<keyword evidence="10 12" id="KW-0408">Iron</keyword>
<dbReference type="InterPro" id="IPR048641">
    <property type="entry name" value="RlmN_N"/>
</dbReference>
<gene>
    <name evidence="12 14" type="primary">rlmN</name>
    <name evidence="14" type="ORF">ENV70_05900</name>
</gene>
<organism evidence="14">
    <name type="scientific">candidate division WOR-3 bacterium</name>
    <dbReference type="NCBI Taxonomy" id="2052148"/>
    <lineage>
        <taxon>Bacteria</taxon>
        <taxon>Bacteria division WOR-3</taxon>
    </lineage>
</organism>
<keyword evidence="3 12" id="KW-0963">Cytoplasm</keyword>
<evidence type="ECO:0000256" key="4">
    <source>
        <dbReference type="ARBA" id="ARBA00022552"/>
    </source>
</evidence>
<comment type="caution">
    <text evidence="12">Lacks conserved residue(s) required for the propagation of feature annotation.</text>
</comment>
<proteinExistence type="inferred from homology"/>
<evidence type="ECO:0000256" key="5">
    <source>
        <dbReference type="ARBA" id="ARBA00022603"/>
    </source>
</evidence>
<comment type="caution">
    <text evidence="14">The sequence shown here is derived from an EMBL/GenBank/DDBJ whole genome shotgun (WGS) entry which is preliminary data.</text>
</comment>
<sequence length="344" mass="39007">MKQNIKNFSLLELENLFRELSLEPYRGRQIFQWLWQKGVNDFNQMTNLSLNLRKLLSEKFTIEDIKPVKNIKSSDGAEKFLWELGDKNFIESVFIPEPPRRTVCISTQVGCPLGCLFCATGLNGFKRNLTGTEIASQIQQVQKSIAEKLTNIVFMGMGEPLLNLDNIFLALEIITSSIGLGISQHHITISTAGIIEGIEHLLESKWKVKLAVSLNFAEQKMREKYMPVAKNNPLKEVLKLSRIYSEKKEMVTFEYVLIDGVNDSPNDAHQLLKLLKGIPSKINLIPYNEHPDLPYKSPEPDKIARFQQILFDSNHPVTLRKSKGRDILAACGQLAGKIEVASRE</sequence>
<dbReference type="GO" id="GO:0046872">
    <property type="term" value="F:metal ion binding"/>
    <property type="evidence" value="ECO:0007669"/>
    <property type="project" value="UniProtKB-KW"/>
</dbReference>
<feature type="active site" description="S-methylcysteine intermediate" evidence="12">
    <location>
        <position position="331"/>
    </location>
</feature>